<keyword evidence="7" id="KW-1185">Reference proteome</keyword>
<dbReference type="PRINTS" id="PR00455">
    <property type="entry name" value="HTHTETR"/>
</dbReference>
<dbReference type="InterPro" id="IPR001647">
    <property type="entry name" value="HTH_TetR"/>
</dbReference>
<dbReference type="PROSITE" id="PS50977">
    <property type="entry name" value="HTH_TETR_2"/>
    <property type="match status" value="1"/>
</dbReference>
<evidence type="ECO:0000256" key="4">
    <source>
        <dbReference type="PROSITE-ProRule" id="PRU00335"/>
    </source>
</evidence>
<comment type="caution">
    <text evidence="6">The sequence shown here is derived from an EMBL/GenBank/DDBJ whole genome shotgun (WGS) entry which is preliminary data.</text>
</comment>
<dbReference type="PANTHER" id="PTHR30055:SF234">
    <property type="entry name" value="HTH-TYPE TRANSCRIPTIONAL REGULATOR BETI"/>
    <property type="match status" value="1"/>
</dbReference>
<organism evidence="6 7">
    <name type="scientific">Cellulomonas triticagri</name>
    <dbReference type="NCBI Taxonomy" id="2483352"/>
    <lineage>
        <taxon>Bacteria</taxon>
        <taxon>Bacillati</taxon>
        <taxon>Actinomycetota</taxon>
        <taxon>Actinomycetes</taxon>
        <taxon>Micrococcales</taxon>
        <taxon>Cellulomonadaceae</taxon>
        <taxon>Cellulomonas</taxon>
    </lineage>
</organism>
<evidence type="ECO:0000259" key="5">
    <source>
        <dbReference type="PROSITE" id="PS50977"/>
    </source>
</evidence>
<dbReference type="InterPro" id="IPR036271">
    <property type="entry name" value="Tet_transcr_reg_TetR-rel_C_sf"/>
</dbReference>
<protein>
    <submittedName>
        <fullName evidence="6">TetR/AcrR family transcriptional regulator</fullName>
    </submittedName>
</protein>
<dbReference type="InterPro" id="IPR050109">
    <property type="entry name" value="HTH-type_TetR-like_transc_reg"/>
</dbReference>
<accession>A0A3M2JHF6</accession>
<dbReference type="SUPFAM" id="SSF46689">
    <property type="entry name" value="Homeodomain-like"/>
    <property type="match status" value="1"/>
</dbReference>
<dbReference type="EMBL" id="RFFI01000037">
    <property type="protein sequence ID" value="RMI12474.1"/>
    <property type="molecule type" value="Genomic_DNA"/>
</dbReference>
<keyword evidence="3" id="KW-0804">Transcription</keyword>
<dbReference type="SUPFAM" id="SSF48498">
    <property type="entry name" value="Tetracyclin repressor-like, C-terminal domain"/>
    <property type="match status" value="1"/>
</dbReference>
<dbReference type="Proteomes" id="UP000269289">
    <property type="component" value="Unassembled WGS sequence"/>
</dbReference>
<feature type="DNA-binding region" description="H-T-H motif" evidence="4">
    <location>
        <begin position="35"/>
        <end position="54"/>
    </location>
</feature>
<evidence type="ECO:0000256" key="3">
    <source>
        <dbReference type="ARBA" id="ARBA00023163"/>
    </source>
</evidence>
<dbReference type="Gene3D" id="1.10.357.10">
    <property type="entry name" value="Tetracycline Repressor, domain 2"/>
    <property type="match status" value="1"/>
</dbReference>
<evidence type="ECO:0000313" key="6">
    <source>
        <dbReference type="EMBL" id="RMI12474.1"/>
    </source>
</evidence>
<evidence type="ECO:0000256" key="1">
    <source>
        <dbReference type="ARBA" id="ARBA00023015"/>
    </source>
</evidence>
<gene>
    <name evidence="6" type="ORF">EBM89_08525</name>
</gene>
<dbReference type="PANTHER" id="PTHR30055">
    <property type="entry name" value="HTH-TYPE TRANSCRIPTIONAL REGULATOR RUTR"/>
    <property type="match status" value="1"/>
</dbReference>
<evidence type="ECO:0000313" key="7">
    <source>
        <dbReference type="Proteomes" id="UP000269289"/>
    </source>
</evidence>
<reference evidence="6 7" key="1">
    <citation type="submission" date="2018-10" db="EMBL/GenBank/DDBJ databases">
        <title>Isolation, diversity and antifungal activity of actinobacteria from wheat.</title>
        <authorList>
            <person name="Han C."/>
        </authorList>
    </citation>
    <scope>NUCLEOTIDE SEQUENCE [LARGE SCALE GENOMIC DNA]</scope>
    <source>
        <strain evidence="6 7">NEAU-YY56</strain>
    </source>
</reference>
<feature type="domain" description="HTH tetR-type" evidence="5">
    <location>
        <begin position="13"/>
        <end position="72"/>
    </location>
</feature>
<name>A0A3M2JHF6_9CELL</name>
<dbReference type="Pfam" id="PF00440">
    <property type="entry name" value="TetR_N"/>
    <property type="match status" value="1"/>
</dbReference>
<proteinExistence type="predicted"/>
<sequence length="216" mass="22732">MRTYAAGMRADAARNRQRVLDTARALYSVQGLDVPVEAVARAAGVGIGTVYRHFPDRTRLVQAVVADRLAHVGGLLAAARTGLDGDDPAAAWDAFLGGFLDSGLPVLLPVLVPHARDADVFTEELVAVRARTANAAGEVVRTAQRLGLVRDDVGTPEIVLMFAAAMHGTPGLPDEVNSALLARRTGLLRAALRPGGDPLPGERVDVEDLLALLARP</sequence>
<dbReference type="InterPro" id="IPR009057">
    <property type="entry name" value="Homeodomain-like_sf"/>
</dbReference>
<dbReference type="AlphaFoldDB" id="A0A3M2JHF6"/>
<dbReference type="GO" id="GO:0003700">
    <property type="term" value="F:DNA-binding transcription factor activity"/>
    <property type="evidence" value="ECO:0007669"/>
    <property type="project" value="TreeGrafter"/>
</dbReference>
<dbReference type="GO" id="GO:0000976">
    <property type="term" value="F:transcription cis-regulatory region binding"/>
    <property type="evidence" value="ECO:0007669"/>
    <property type="project" value="TreeGrafter"/>
</dbReference>
<keyword evidence="2 4" id="KW-0238">DNA-binding</keyword>
<evidence type="ECO:0000256" key="2">
    <source>
        <dbReference type="ARBA" id="ARBA00023125"/>
    </source>
</evidence>
<keyword evidence="1" id="KW-0805">Transcription regulation</keyword>